<keyword evidence="3" id="KW-0805">Transcription regulation</keyword>
<dbReference type="InterPro" id="IPR010919">
    <property type="entry name" value="SAND-like_dom_sf"/>
</dbReference>
<reference evidence="9 10" key="1">
    <citation type="submission" date="2020-04" db="EMBL/GenBank/DDBJ databases">
        <authorList>
            <person name="Laetsch R D."/>
            <person name="Stevens L."/>
            <person name="Kumar S."/>
            <person name="Blaxter L. M."/>
        </authorList>
    </citation>
    <scope>NUCLEOTIDE SEQUENCE [LARGE SCALE GENOMIC DNA]</scope>
</reference>
<keyword evidence="5" id="KW-0804">Transcription</keyword>
<organism evidence="9 10">
    <name type="scientific">Caenorhabditis bovis</name>
    <dbReference type="NCBI Taxonomy" id="2654633"/>
    <lineage>
        <taxon>Eukaryota</taxon>
        <taxon>Metazoa</taxon>
        <taxon>Ecdysozoa</taxon>
        <taxon>Nematoda</taxon>
        <taxon>Chromadorea</taxon>
        <taxon>Rhabditida</taxon>
        <taxon>Rhabditina</taxon>
        <taxon>Rhabditomorpha</taxon>
        <taxon>Rhabditoidea</taxon>
        <taxon>Rhabditidae</taxon>
        <taxon>Peloderinae</taxon>
        <taxon>Caenorhabditis</taxon>
    </lineage>
</organism>
<dbReference type="SMART" id="SM00258">
    <property type="entry name" value="SAND"/>
    <property type="match status" value="1"/>
</dbReference>
<feature type="region of interest" description="Disordered" evidence="7">
    <location>
        <begin position="182"/>
        <end position="221"/>
    </location>
</feature>
<dbReference type="PANTHER" id="PTHR10417">
    <property type="entry name" value="GLUCOCORTICOID MODULATORY ELEMENT-BINDING PROTEIN"/>
    <property type="match status" value="1"/>
</dbReference>
<protein>
    <recommendedName>
        <fullName evidence="8">SAND domain-containing protein</fullName>
    </recommendedName>
</protein>
<feature type="domain" description="SAND" evidence="8">
    <location>
        <begin position="75"/>
        <end position="163"/>
    </location>
</feature>
<gene>
    <name evidence="9" type="ORF">CBOVIS_LOCUS2956</name>
</gene>
<keyword evidence="1" id="KW-0479">Metal-binding</keyword>
<dbReference type="PROSITE" id="PS50864">
    <property type="entry name" value="SAND"/>
    <property type="match status" value="1"/>
</dbReference>
<keyword evidence="10" id="KW-1185">Reference proteome</keyword>
<evidence type="ECO:0000256" key="5">
    <source>
        <dbReference type="ARBA" id="ARBA00023163"/>
    </source>
</evidence>
<feature type="region of interest" description="Disordered" evidence="7">
    <location>
        <begin position="1"/>
        <end position="41"/>
    </location>
</feature>
<dbReference type="Gene3D" id="3.10.390.10">
    <property type="entry name" value="SAND domain-like"/>
    <property type="match status" value="1"/>
</dbReference>
<keyword evidence="2" id="KW-0862">Zinc</keyword>
<evidence type="ECO:0000256" key="3">
    <source>
        <dbReference type="ARBA" id="ARBA00023015"/>
    </source>
</evidence>
<proteinExistence type="predicted"/>
<dbReference type="GO" id="GO:0046872">
    <property type="term" value="F:metal ion binding"/>
    <property type="evidence" value="ECO:0007669"/>
    <property type="project" value="UniProtKB-KW"/>
</dbReference>
<dbReference type="EMBL" id="CADEPM010000002">
    <property type="protein sequence ID" value="CAB3399910.1"/>
    <property type="molecule type" value="Genomic_DNA"/>
</dbReference>
<keyword evidence="6" id="KW-0539">Nucleus</keyword>
<dbReference type="Proteomes" id="UP000494206">
    <property type="component" value="Unassembled WGS sequence"/>
</dbReference>
<dbReference type="SUPFAM" id="SSF63763">
    <property type="entry name" value="SAND domain-like"/>
    <property type="match status" value="1"/>
</dbReference>
<evidence type="ECO:0000313" key="10">
    <source>
        <dbReference type="Proteomes" id="UP000494206"/>
    </source>
</evidence>
<evidence type="ECO:0000313" key="9">
    <source>
        <dbReference type="EMBL" id="CAB3399910.1"/>
    </source>
</evidence>
<evidence type="ECO:0000256" key="7">
    <source>
        <dbReference type="SAM" id="MobiDB-lite"/>
    </source>
</evidence>
<dbReference type="InterPro" id="IPR059099">
    <property type="entry name" value="GMEB1/2/Spe-44_dom"/>
</dbReference>
<evidence type="ECO:0000256" key="1">
    <source>
        <dbReference type="ARBA" id="ARBA00022723"/>
    </source>
</evidence>
<keyword evidence="4" id="KW-0238">DNA-binding</keyword>
<dbReference type="GO" id="GO:0003677">
    <property type="term" value="F:DNA binding"/>
    <property type="evidence" value="ECO:0007669"/>
    <property type="project" value="UniProtKB-KW"/>
</dbReference>
<name>A0A8S1EG92_9PELO</name>
<dbReference type="InterPro" id="IPR000770">
    <property type="entry name" value="SAND_dom"/>
</dbReference>
<evidence type="ECO:0000256" key="4">
    <source>
        <dbReference type="ARBA" id="ARBA00023125"/>
    </source>
</evidence>
<dbReference type="PANTHER" id="PTHR10417:SF4">
    <property type="entry name" value="SAND DOMAIN-CONTAINING PROTEIN-RELATED"/>
    <property type="match status" value="1"/>
</dbReference>
<dbReference type="Pfam" id="PF25892">
    <property type="entry name" value="Spe-44"/>
    <property type="match status" value="1"/>
</dbReference>
<dbReference type="OrthoDB" id="5792412at2759"/>
<evidence type="ECO:0000256" key="6">
    <source>
        <dbReference type="ARBA" id="ARBA00023242"/>
    </source>
</evidence>
<dbReference type="Pfam" id="PF01342">
    <property type="entry name" value="SAND"/>
    <property type="match status" value="1"/>
</dbReference>
<evidence type="ECO:0000256" key="2">
    <source>
        <dbReference type="ARBA" id="ARBA00022833"/>
    </source>
</evidence>
<feature type="compositionally biased region" description="Basic and acidic residues" evidence="7">
    <location>
        <begin position="183"/>
        <end position="195"/>
    </location>
</feature>
<feature type="compositionally biased region" description="Polar residues" evidence="7">
    <location>
        <begin position="1"/>
        <end position="27"/>
    </location>
</feature>
<comment type="caution">
    <text evidence="9">The sequence shown here is derived from an EMBL/GenBank/DDBJ whole genome shotgun (WGS) entry which is preliminary data.</text>
</comment>
<accession>A0A8S1EG92</accession>
<evidence type="ECO:0000259" key="8">
    <source>
        <dbReference type="PROSITE" id="PS50864"/>
    </source>
</evidence>
<sequence length="480" mass="53156">MTESNTATEVSESSSLSPQETKPQFFTETEEENGSDVIDSNAAEAKVFDSNVIESKGFDRNVTESKVFDSKDSNSTDINVKNEYEIPNIIPIKCGPLTARMHVEFFVCPGIHQPCIELEGEPGLITPKAFTIKANKDKQKDWKGSIRIGKSNLRTLMEMRTFDFHNHANFCSAKCQSRNYITPKERDATPTDGRRGSLTSRLPFTPTPPLFPTDRMPQSSSSLKTLFKNPQFTQLVSQALRNNNNFGSNTENLSNPIYRVPKEEIVDVDDSMVNSNSVINSATATSSLLGNIPHDVDALNTQMNTEPSVFWAEMTQCGLADGIIDQMIETMNSMREKLKNGNVNNVAPFLSRAIASLGVCDKVISMVRRRNSLSLNAKHRLSTDYSSMEDNMSRKRSIDDGPSSLLEALTVKRPCVRYPVPFQGPSANSASENLEAIATLLQMQQMQTQSPSEMLMQLAASIQPQNVNTPHLSDALLAIK</sequence>
<dbReference type="AlphaFoldDB" id="A0A8S1EG92"/>